<reference evidence="3" key="1">
    <citation type="journal article" date="2021" name="PeerJ">
        <title>Extensive microbial diversity within the chicken gut microbiome revealed by metagenomics and culture.</title>
        <authorList>
            <person name="Gilroy R."/>
            <person name="Ravi A."/>
            <person name="Getino M."/>
            <person name="Pursley I."/>
            <person name="Horton D.L."/>
            <person name="Alikhan N.F."/>
            <person name="Baker D."/>
            <person name="Gharbi K."/>
            <person name="Hall N."/>
            <person name="Watson M."/>
            <person name="Adriaenssens E.M."/>
            <person name="Foster-Nyarko E."/>
            <person name="Jarju S."/>
            <person name="Secka A."/>
            <person name="Antonio M."/>
            <person name="Oren A."/>
            <person name="Chaudhuri R.R."/>
            <person name="La Ragione R."/>
            <person name="Hildebrand F."/>
            <person name="Pallen M.J."/>
        </authorList>
    </citation>
    <scope>NUCLEOTIDE SEQUENCE</scope>
    <source>
        <strain evidence="3">ChiHjej8B7-3636</strain>
    </source>
</reference>
<feature type="region of interest" description="Disordered" evidence="1">
    <location>
        <begin position="1"/>
        <end position="27"/>
    </location>
</feature>
<evidence type="ECO:0000313" key="3">
    <source>
        <dbReference type="EMBL" id="HJA05081.1"/>
    </source>
</evidence>
<feature type="transmembrane region" description="Helical" evidence="2">
    <location>
        <begin position="194"/>
        <end position="211"/>
    </location>
</feature>
<comment type="caution">
    <text evidence="3">The sequence shown here is derived from an EMBL/GenBank/DDBJ whole genome shotgun (WGS) entry which is preliminary data.</text>
</comment>
<proteinExistence type="predicted"/>
<organism evidence="3 4">
    <name type="scientific">Candidatus Microbacterium stercoravium</name>
    <dbReference type="NCBI Taxonomy" id="2838697"/>
    <lineage>
        <taxon>Bacteria</taxon>
        <taxon>Bacillati</taxon>
        <taxon>Actinomycetota</taxon>
        <taxon>Actinomycetes</taxon>
        <taxon>Micrococcales</taxon>
        <taxon>Microbacteriaceae</taxon>
        <taxon>Microbacterium</taxon>
    </lineage>
</organism>
<evidence type="ECO:0000256" key="1">
    <source>
        <dbReference type="SAM" id="MobiDB-lite"/>
    </source>
</evidence>
<name>A0A9D2H7G6_9MICO</name>
<protein>
    <recommendedName>
        <fullName evidence="5">Poxvirus protein I5</fullName>
    </recommendedName>
</protein>
<evidence type="ECO:0008006" key="5">
    <source>
        <dbReference type="Google" id="ProtNLM"/>
    </source>
</evidence>
<accession>A0A9D2H7G6</accession>
<evidence type="ECO:0000313" key="4">
    <source>
        <dbReference type="Proteomes" id="UP000824220"/>
    </source>
</evidence>
<feature type="transmembrane region" description="Helical" evidence="2">
    <location>
        <begin position="89"/>
        <end position="116"/>
    </location>
</feature>
<evidence type="ECO:0000256" key="2">
    <source>
        <dbReference type="SAM" id="Phobius"/>
    </source>
</evidence>
<feature type="transmembrane region" description="Helical" evidence="2">
    <location>
        <begin position="128"/>
        <end position="150"/>
    </location>
</feature>
<feature type="transmembrane region" description="Helical" evidence="2">
    <location>
        <begin position="171"/>
        <end position="188"/>
    </location>
</feature>
<gene>
    <name evidence="3" type="ORF">H9800_09520</name>
</gene>
<dbReference type="AlphaFoldDB" id="A0A9D2H7G6"/>
<feature type="transmembrane region" description="Helical" evidence="2">
    <location>
        <begin position="43"/>
        <end position="68"/>
    </location>
</feature>
<keyword evidence="2" id="KW-0472">Membrane</keyword>
<dbReference type="EMBL" id="DXAM01000137">
    <property type="protein sequence ID" value="HJA05081.1"/>
    <property type="molecule type" value="Genomic_DNA"/>
</dbReference>
<keyword evidence="2" id="KW-1133">Transmembrane helix</keyword>
<sequence>MSTHDRAARRTARRAARDGTGPTRDAPAANPGAVGAFALLGEVLLTGIVVSALAIPVVTLPAALAAGIRHLRRFVRAEGSPMGALWRDFLRALPGGALVGIGVAALAGALIVDILLAGSGSLPGGEVIAAAGWAIAALAGGALLLACAAWNRDDGWRRALRSVPSTVQADATGALYTVAAAAFVGVAGWMLVPLVVPAIGCAALAAVAIPSRRRAKA</sequence>
<keyword evidence="2" id="KW-0812">Transmembrane</keyword>
<dbReference type="Proteomes" id="UP000824220">
    <property type="component" value="Unassembled WGS sequence"/>
</dbReference>
<reference evidence="3" key="2">
    <citation type="submission" date="2021-04" db="EMBL/GenBank/DDBJ databases">
        <authorList>
            <person name="Gilroy R."/>
        </authorList>
    </citation>
    <scope>NUCLEOTIDE SEQUENCE</scope>
    <source>
        <strain evidence="3">ChiHjej8B7-3636</strain>
    </source>
</reference>